<accession>A0A0S3PZB7</accession>
<dbReference type="PANTHER" id="PTHR48101:SF4">
    <property type="entry name" value="METHYLMALONYL-COA MUTASE, MITOCHONDRIAL"/>
    <property type="match status" value="1"/>
</dbReference>
<evidence type="ECO:0000256" key="5">
    <source>
        <dbReference type="ARBA" id="ARBA00023285"/>
    </source>
</evidence>
<dbReference type="InterPro" id="IPR036724">
    <property type="entry name" value="Cobalamin-bd_sf"/>
</dbReference>
<evidence type="ECO:0000313" key="8">
    <source>
        <dbReference type="Proteomes" id="UP000236884"/>
    </source>
</evidence>
<keyword evidence="8" id="KW-1185">Reference proteome</keyword>
<dbReference type="SUPFAM" id="SSF51703">
    <property type="entry name" value="Cobalamin (vitamin B12)-dependent enzymes"/>
    <property type="match status" value="1"/>
</dbReference>
<dbReference type="PANTHER" id="PTHR48101">
    <property type="entry name" value="METHYLMALONYL-COA MUTASE, MITOCHONDRIAL-RELATED"/>
    <property type="match status" value="1"/>
</dbReference>
<dbReference type="InterPro" id="IPR016176">
    <property type="entry name" value="Cbl-dep_enz_cat"/>
</dbReference>
<proteinExistence type="inferred from homology"/>
<evidence type="ECO:0000256" key="1">
    <source>
        <dbReference type="ARBA" id="ARBA00001922"/>
    </source>
</evidence>
<protein>
    <submittedName>
        <fullName evidence="7">Methylmalonyl-CoA mutase small subunit</fullName>
        <ecNumber evidence="7">5.4.99.2</ecNumber>
    </submittedName>
</protein>
<dbReference type="OrthoDB" id="9762378at2"/>
<dbReference type="GO" id="GO:0005737">
    <property type="term" value="C:cytoplasm"/>
    <property type="evidence" value="ECO:0007669"/>
    <property type="project" value="TreeGrafter"/>
</dbReference>
<evidence type="ECO:0000256" key="3">
    <source>
        <dbReference type="ARBA" id="ARBA00022628"/>
    </source>
</evidence>
<dbReference type="RefSeq" id="WP_096358000.1">
    <property type="nucleotide sequence ID" value="NZ_AP014946.1"/>
</dbReference>
<keyword evidence="3" id="KW-0846">Cobalamin</keyword>
<dbReference type="SUPFAM" id="SSF52242">
    <property type="entry name" value="Cobalamin (vitamin B12)-binding domain"/>
    <property type="match status" value="1"/>
</dbReference>
<dbReference type="InterPro" id="IPR024067">
    <property type="entry name" value="Me-malonyl-CoA_mutase_sm_su_N"/>
</dbReference>
<reference evidence="7 8" key="1">
    <citation type="submission" date="2015-08" db="EMBL/GenBank/DDBJ databases">
        <title>Investigation of the bacterial diversity of lava forest soil.</title>
        <authorList>
            <person name="Lee J.S."/>
        </authorList>
    </citation>
    <scope>NUCLEOTIDE SEQUENCE [LARGE SCALE GENOMIC DNA]</scope>
    <source>
        <strain evidence="7 8">GJW-30</strain>
    </source>
</reference>
<dbReference type="AlphaFoldDB" id="A0A0S3PZB7"/>
<evidence type="ECO:0000259" key="6">
    <source>
        <dbReference type="Pfam" id="PF01642"/>
    </source>
</evidence>
<gene>
    <name evidence="7" type="primary">mutA</name>
    <name evidence="7" type="ORF">GJW-30_1_03838</name>
</gene>
<dbReference type="Pfam" id="PF01642">
    <property type="entry name" value="MM_CoA_mutase"/>
    <property type="match status" value="1"/>
</dbReference>
<dbReference type="GO" id="GO:0046872">
    <property type="term" value="F:metal ion binding"/>
    <property type="evidence" value="ECO:0007669"/>
    <property type="project" value="InterPro"/>
</dbReference>
<keyword evidence="5" id="KW-0170">Cobalt</keyword>
<dbReference type="Gene3D" id="1.10.196.20">
    <property type="match status" value="1"/>
</dbReference>
<dbReference type="Gene3D" id="3.20.20.240">
    <property type="entry name" value="Methylmalonyl-CoA mutase"/>
    <property type="match status" value="1"/>
</dbReference>
<feature type="domain" description="Methylmalonyl-CoA mutase alpha/beta chain catalytic" evidence="6">
    <location>
        <begin position="102"/>
        <end position="443"/>
    </location>
</feature>
<dbReference type="GO" id="GO:0019678">
    <property type="term" value="P:propionate metabolic process, methylmalonyl pathway"/>
    <property type="evidence" value="ECO:0007669"/>
    <property type="project" value="TreeGrafter"/>
</dbReference>
<dbReference type="Proteomes" id="UP000236884">
    <property type="component" value="Chromosome"/>
</dbReference>
<keyword evidence="4 7" id="KW-0413">Isomerase</keyword>
<dbReference type="InterPro" id="IPR006099">
    <property type="entry name" value="MeMalonylCoA_mutase_a/b_cat"/>
</dbReference>
<dbReference type="EMBL" id="AP014946">
    <property type="protein sequence ID" value="BAT61281.1"/>
    <property type="molecule type" value="Genomic_DNA"/>
</dbReference>
<dbReference type="Gene3D" id="3.40.50.280">
    <property type="entry name" value="Cobalamin-binding domain"/>
    <property type="match status" value="1"/>
</dbReference>
<organism evidence="7 8">
    <name type="scientific">Variibacter gotjawalensis</name>
    <dbReference type="NCBI Taxonomy" id="1333996"/>
    <lineage>
        <taxon>Bacteria</taxon>
        <taxon>Pseudomonadati</taxon>
        <taxon>Pseudomonadota</taxon>
        <taxon>Alphaproteobacteria</taxon>
        <taxon>Hyphomicrobiales</taxon>
        <taxon>Nitrobacteraceae</taxon>
        <taxon>Variibacter</taxon>
    </lineage>
</organism>
<dbReference type="KEGG" id="vgo:GJW-30_1_03838"/>
<dbReference type="EC" id="5.4.99.2" evidence="7"/>
<dbReference type="GO" id="GO:0004494">
    <property type="term" value="F:methylmalonyl-CoA mutase activity"/>
    <property type="evidence" value="ECO:0007669"/>
    <property type="project" value="UniProtKB-EC"/>
</dbReference>
<dbReference type="GO" id="GO:0031419">
    <property type="term" value="F:cobalamin binding"/>
    <property type="evidence" value="ECO:0007669"/>
    <property type="project" value="UniProtKB-KW"/>
</dbReference>
<dbReference type="CDD" id="cd03677">
    <property type="entry name" value="MM_CoA_mutase_beta"/>
    <property type="match status" value="1"/>
</dbReference>
<name>A0A0S3PZB7_9BRAD</name>
<evidence type="ECO:0000256" key="2">
    <source>
        <dbReference type="ARBA" id="ARBA00008465"/>
    </source>
</evidence>
<sequence>MNKQELPLAQEFPAATQDQWRTLVDGVLKGKPFEKLTSRTYDGIAIEPLYGRAENAQPVAARAAGAPWQLITRIEHPDPAAANAQALHDLENGATGLMLPITGAVGAYGFGIPAARDAIAQVLDGIFLDAGVAIEFDIPADAHKLAFEIAEIVTSRKIAPHTTNIIFGIDAFGAAAARGKFAENWDATGAALARLAQNLNEQSFVGPFLAADGRAVHAAGGSEAQELAFTLAAGVALLRAFEKNGVALDEARALISFRLAADADELLTVAKLRALRKLWARVQEACELRPKPARLTAETAWRMLTKRDPNVNMLRDTMAVFSAAVGGADAIAVLPFTQAIGLPDPFARRVARNTQLILAEESNLAKVADPAAGAGAFETITAELCAAAWKLFQEIEAEGGLAVSLQSGSFQKKVEAARAARAKAAGSRRDPLTGTSEFPLLTENQPNVIAPIPVVDHPAHAFPRLAPHRVSEPFEVLRDKADTASAKGARPKVFLANLGKPASFLARATFAKSFFEVGGIEALGNEGFAADGTTDTAALTAAFKSSGAEIACICGSDESYGQEAAAAAEALREAGAKAVYLAGRAGDLEAALTAAGVNGYVYAGADVLATLTAIHDNLS</sequence>
<comment type="cofactor">
    <cofactor evidence="1">
        <name>adenosylcob(III)alamin</name>
        <dbReference type="ChEBI" id="CHEBI:18408"/>
    </cofactor>
</comment>
<evidence type="ECO:0000313" key="7">
    <source>
        <dbReference type="EMBL" id="BAT61281.1"/>
    </source>
</evidence>
<evidence type="ECO:0000256" key="4">
    <source>
        <dbReference type="ARBA" id="ARBA00023235"/>
    </source>
</evidence>
<comment type="similarity">
    <text evidence="2">Belongs to the methylmalonyl-CoA mutase family.</text>
</comment>